<comment type="subcellular location">
    <subcellularLocation>
        <location evidence="1">Cell inner membrane</location>
        <topology evidence="1">Peripheral membrane protein</topology>
    </subcellularLocation>
</comment>
<dbReference type="InterPro" id="IPR003439">
    <property type="entry name" value="ABC_transporter-like_ATP-bd"/>
</dbReference>
<evidence type="ECO:0000313" key="7">
    <source>
        <dbReference type="EMBL" id="OCX15060.1"/>
    </source>
</evidence>
<dbReference type="PANTHER" id="PTHR43776">
    <property type="entry name" value="TRANSPORT ATP-BINDING PROTEIN"/>
    <property type="match status" value="1"/>
</dbReference>
<dbReference type="Pfam" id="PF00005">
    <property type="entry name" value="ABC_tran"/>
    <property type="match status" value="2"/>
</dbReference>
<dbReference type="PANTHER" id="PTHR43776:SF7">
    <property type="entry name" value="D,D-DIPEPTIDE TRANSPORT ATP-BINDING PROTEIN DDPF-RELATED"/>
    <property type="match status" value="1"/>
</dbReference>
<accession>A0A1C2DJY6</accession>
<dbReference type="SUPFAM" id="SSF52540">
    <property type="entry name" value="P-loop containing nucleoside triphosphate hydrolases"/>
    <property type="match status" value="2"/>
</dbReference>
<dbReference type="Proteomes" id="UP000094412">
    <property type="component" value="Unassembled WGS sequence"/>
</dbReference>
<dbReference type="InterPro" id="IPR017871">
    <property type="entry name" value="ABC_transporter-like_CS"/>
</dbReference>
<protein>
    <recommendedName>
        <fullName evidence="6">ABC transporter domain-containing protein</fullName>
    </recommendedName>
</protein>
<dbReference type="InterPro" id="IPR003593">
    <property type="entry name" value="AAA+_ATPase"/>
</dbReference>
<keyword evidence="8" id="KW-1185">Reference proteome</keyword>
<dbReference type="PROSITE" id="PS50893">
    <property type="entry name" value="ABC_TRANSPORTER_2"/>
    <property type="match status" value="2"/>
</dbReference>
<keyword evidence="5" id="KW-0067">ATP-binding</keyword>
<gene>
    <name evidence="7" type="ORF">QV13_21985</name>
</gene>
<dbReference type="EMBL" id="MDEO01000035">
    <property type="protein sequence ID" value="OCX15060.1"/>
    <property type="molecule type" value="Genomic_DNA"/>
</dbReference>
<evidence type="ECO:0000259" key="6">
    <source>
        <dbReference type="PROSITE" id="PS50893"/>
    </source>
</evidence>
<dbReference type="STRING" id="1566387.QV13_21985"/>
<feature type="domain" description="ABC transporter" evidence="6">
    <location>
        <begin position="292"/>
        <end position="549"/>
    </location>
</feature>
<dbReference type="InterPro" id="IPR013563">
    <property type="entry name" value="Oligopep_ABC_C"/>
</dbReference>
<dbReference type="GO" id="GO:0016887">
    <property type="term" value="F:ATP hydrolysis activity"/>
    <property type="evidence" value="ECO:0007669"/>
    <property type="project" value="InterPro"/>
</dbReference>
<reference evidence="7 8" key="1">
    <citation type="submission" date="2016-08" db="EMBL/GenBank/DDBJ databases">
        <title>Whole genome sequence of Mesorhizobium sp. strain UASWS1009 isolated from industrial sewage.</title>
        <authorList>
            <person name="Crovadore J."/>
            <person name="Calmin G."/>
            <person name="Chablais R."/>
            <person name="Cochard B."/>
            <person name="Lefort F."/>
        </authorList>
    </citation>
    <scope>NUCLEOTIDE SEQUENCE [LARGE SCALE GENOMIC DNA]</scope>
    <source>
        <strain evidence="7 8">UASWS1009</strain>
    </source>
</reference>
<dbReference type="PROSITE" id="PS00211">
    <property type="entry name" value="ABC_TRANSPORTER_1"/>
    <property type="match status" value="2"/>
</dbReference>
<comment type="similarity">
    <text evidence="2">Belongs to the ABC transporter superfamily.</text>
</comment>
<keyword evidence="3" id="KW-0813">Transport</keyword>
<dbReference type="InterPro" id="IPR027417">
    <property type="entry name" value="P-loop_NTPase"/>
</dbReference>
<dbReference type="Pfam" id="PF08352">
    <property type="entry name" value="oligo_HPY"/>
    <property type="match status" value="2"/>
</dbReference>
<dbReference type="NCBIfam" id="NF008453">
    <property type="entry name" value="PRK11308.1"/>
    <property type="match status" value="2"/>
</dbReference>
<organism evidence="7 8">
    <name type="scientific">Mesorhizobium hungaricum</name>
    <dbReference type="NCBI Taxonomy" id="1566387"/>
    <lineage>
        <taxon>Bacteria</taxon>
        <taxon>Pseudomonadati</taxon>
        <taxon>Pseudomonadota</taxon>
        <taxon>Alphaproteobacteria</taxon>
        <taxon>Hyphomicrobiales</taxon>
        <taxon>Phyllobacteriaceae</taxon>
        <taxon>Mesorhizobium</taxon>
    </lineage>
</organism>
<dbReference type="GO" id="GO:0005524">
    <property type="term" value="F:ATP binding"/>
    <property type="evidence" value="ECO:0007669"/>
    <property type="project" value="UniProtKB-KW"/>
</dbReference>
<dbReference type="AlphaFoldDB" id="A0A1C2DJY6"/>
<evidence type="ECO:0000256" key="5">
    <source>
        <dbReference type="ARBA" id="ARBA00022840"/>
    </source>
</evidence>
<evidence type="ECO:0000256" key="2">
    <source>
        <dbReference type="ARBA" id="ARBA00005417"/>
    </source>
</evidence>
<name>A0A1C2DJY6_9HYPH</name>
<dbReference type="OrthoDB" id="9802264at2"/>
<evidence type="ECO:0000313" key="8">
    <source>
        <dbReference type="Proteomes" id="UP000094412"/>
    </source>
</evidence>
<dbReference type="GO" id="GO:0055085">
    <property type="term" value="P:transmembrane transport"/>
    <property type="evidence" value="ECO:0007669"/>
    <property type="project" value="UniProtKB-ARBA"/>
</dbReference>
<sequence length="567" mass="61707">MTRNSRLSSAFAIQDLNIWFGTNAGGRRAEFHVVKNVNIELAPGERIGLVGESGSGKTTTILAAMGLLPANAEVSGRILLGGQDILRNGEASIAPHRWKDIAMVFQGAMSAFNPVKTIGWQIAEAMQMHGVARGVAMARRIGELLELVGIPADHAGRFPHQLSGGMRQRAMIAMALACEPKVLLADEPTTALDVMVQDQVMKLLVRLSKELNLALVLVTHDLAVVAQSCHRAAVMLKGEVIEQGEVGDLYHRPQHEYTRKLFEATPDVFSAAKANQSGSAAPDKAPSASPLLDVRDITVSYPRARTFRDMIRGQDPQIPAAVENVSIHVDRGEMVALVGQSGSGKTTTLQAVLGMIKARSGSIRINGHDVTHLKSRHWRPLRRHVQMIYQDPYESLDLRYRVRSTVEEPLRVHGIGLTAKEREMLICAALERVGLTPVERYLNRFPHELSGGQRQRVAIAAAIVLKPELLLADEPVSMLDVSVRAGVLELLNELRTDSKMGILMITHDLSTAVHYADRIAVMHQGRIVEEGNAAAVVGSPKAPYTRALLASIPHPDPERSALADLTA</sequence>
<comment type="caution">
    <text evidence="7">The sequence shown here is derived from an EMBL/GenBank/DDBJ whole genome shotgun (WGS) entry which is preliminary data.</text>
</comment>
<keyword evidence="4" id="KW-0547">Nucleotide-binding</keyword>
<evidence type="ECO:0000256" key="1">
    <source>
        <dbReference type="ARBA" id="ARBA00004417"/>
    </source>
</evidence>
<dbReference type="GO" id="GO:0015833">
    <property type="term" value="P:peptide transport"/>
    <property type="evidence" value="ECO:0007669"/>
    <property type="project" value="InterPro"/>
</dbReference>
<dbReference type="NCBIfam" id="NF007739">
    <property type="entry name" value="PRK10419.1"/>
    <property type="match status" value="2"/>
</dbReference>
<dbReference type="SMART" id="SM00382">
    <property type="entry name" value="AAA"/>
    <property type="match status" value="2"/>
</dbReference>
<dbReference type="GO" id="GO:0005886">
    <property type="term" value="C:plasma membrane"/>
    <property type="evidence" value="ECO:0007669"/>
    <property type="project" value="UniProtKB-SubCell"/>
</dbReference>
<evidence type="ECO:0000256" key="3">
    <source>
        <dbReference type="ARBA" id="ARBA00022448"/>
    </source>
</evidence>
<proteinExistence type="inferred from homology"/>
<dbReference type="InterPro" id="IPR050319">
    <property type="entry name" value="ABC_transp_ATP-bind"/>
</dbReference>
<dbReference type="Gene3D" id="3.40.50.300">
    <property type="entry name" value="P-loop containing nucleotide triphosphate hydrolases"/>
    <property type="match status" value="2"/>
</dbReference>
<dbReference type="CDD" id="cd03257">
    <property type="entry name" value="ABC_NikE_OppD_transporters"/>
    <property type="match status" value="2"/>
</dbReference>
<evidence type="ECO:0000256" key="4">
    <source>
        <dbReference type="ARBA" id="ARBA00022741"/>
    </source>
</evidence>
<feature type="domain" description="ABC transporter" evidence="6">
    <location>
        <begin position="13"/>
        <end position="262"/>
    </location>
</feature>